<evidence type="ECO:0000313" key="2">
    <source>
        <dbReference type="EMBL" id="OSX57619.1"/>
    </source>
</evidence>
<gene>
    <name evidence="2" type="ORF">POSPLADRAFT_1156265</name>
</gene>
<dbReference type="Pfam" id="PF00561">
    <property type="entry name" value="Abhydrolase_1"/>
    <property type="match status" value="1"/>
</dbReference>
<dbReference type="AlphaFoldDB" id="A0A1X6MMW8"/>
<dbReference type="EMBL" id="KZ110607">
    <property type="protein sequence ID" value="OSX57619.1"/>
    <property type="molecule type" value="Genomic_DNA"/>
</dbReference>
<protein>
    <recommendedName>
        <fullName evidence="1">AB hydrolase-1 domain-containing protein</fullName>
    </recommendedName>
</protein>
<dbReference type="RefSeq" id="XP_024334413.1">
    <property type="nucleotide sequence ID" value="XM_024487050.1"/>
</dbReference>
<dbReference type="PANTHER" id="PTHR42103">
    <property type="entry name" value="ALPHA/BETA-HYDROLASES SUPERFAMILY PROTEIN"/>
    <property type="match status" value="1"/>
</dbReference>
<organism evidence="2 3">
    <name type="scientific">Postia placenta MAD-698-R-SB12</name>
    <dbReference type="NCBI Taxonomy" id="670580"/>
    <lineage>
        <taxon>Eukaryota</taxon>
        <taxon>Fungi</taxon>
        <taxon>Dikarya</taxon>
        <taxon>Basidiomycota</taxon>
        <taxon>Agaricomycotina</taxon>
        <taxon>Agaricomycetes</taxon>
        <taxon>Polyporales</taxon>
        <taxon>Adustoporiaceae</taxon>
        <taxon>Rhodonia</taxon>
    </lineage>
</organism>
<sequence>MESTRPTRLSDGHQLVDLPSGTRLECHVSLAPASAYTSDELDADADQGKLAVCLHPWAWLGGRMEDPVLQMLMSPLHAQGYDVLRYNSRGVGQSTGRSSWTGKSEAQDLQELIQWAVMSMSSVRSLVLVGYSYGSLIVSLHPILPDTEISHILLSYPLSPRHWLTAFHGRYYTNALNTLLSDPRAVVLVVYGDEDNFTSVEEYDLWADDLSRQADGRGKLEIVRIAEANHFWRGPDTTTRLVEAVEGWLS</sequence>
<keyword evidence="3" id="KW-1185">Reference proteome</keyword>
<accession>A0A1X6MMW8</accession>
<feature type="domain" description="AB hydrolase-1" evidence="1">
    <location>
        <begin position="72"/>
        <end position="143"/>
    </location>
</feature>
<dbReference type="STRING" id="670580.A0A1X6MMW8"/>
<evidence type="ECO:0000259" key="1">
    <source>
        <dbReference type="Pfam" id="PF00561"/>
    </source>
</evidence>
<reference evidence="2 3" key="1">
    <citation type="submission" date="2017-04" db="EMBL/GenBank/DDBJ databases">
        <title>Genome Sequence of the Model Brown-Rot Fungus Postia placenta SB12.</title>
        <authorList>
            <consortium name="DOE Joint Genome Institute"/>
            <person name="Gaskell J."/>
            <person name="Kersten P."/>
            <person name="Larrondo L.F."/>
            <person name="Canessa P."/>
            <person name="Martinez D."/>
            <person name="Hibbett D."/>
            <person name="Schmoll M."/>
            <person name="Kubicek C.P."/>
            <person name="Martinez A.T."/>
            <person name="Yadav J."/>
            <person name="Master E."/>
            <person name="Magnuson J.K."/>
            <person name="James T."/>
            <person name="Yaver D."/>
            <person name="Berka R."/>
            <person name="Labutti K."/>
            <person name="Lipzen A."/>
            <person name="Aerts A."/>
            <person name="Barry K."/>
            <person name="Henrissat B."/>
            <person name="Blanchette R."/>
            <person name="Grigoriev I."/>
            <person name="Cullen D."/>
        </authorList>
    </citation>
    <scope>NUCLEOTIDE SEQUENCE [LARGE SCALE GENOMIC DNA]</scope>
    <source>
        <strain evidence="2 3">MAD-698-R-SB12</strain>
    </source>
</reference>
<proteinExistence type="predicted"/>
<dbReference type="InterPro" id="IPR029058">
    <property type="entry name" value="AB_hydrolase_fold"/>
</dbReference>
<name>A0A1X6MMW8_9APHY</name>
<dbReference type="Proteomes" id="UP000194127">
    <property type="component" value="Unassembled WGS sequence"/>
</dbReference>
<evidence type="ECO:0000313" key="3">
    <source>
        <dbReference type="Proteomes" id="UP000194127"/>
    </source>
</evidence>
<dbReference type="Gene3D" id="3.40.50.1820">
    <property type="entry name" value="alpha/beta hydrolase"/>
    <property type="match status" value="1"/>
</dbReference>
<dbReference type="OrthoDB" id="10260961at2759"/>
<dbReference type="InterPro" id="IPR000073">
    <property type="entry name" value="AB_hydrolase_1"/>
</dbReference>
<dbReference type="GeneID" id="36331999"/>
<dbReference type="SUPFAM" id="SSF53474">
    <property type="entry name" value="alpha/beta-Hydrolases"/>
    <property type="match status" value="1"/>
</dbReference>
<dbReference type="PANTHER" id="PTHR42103:SF2">
    <property type="entry name" value="AB HYDROLASE-1 DOMAIN-CONTAINING PROTEIN"/>
    <property type="match status" value="1"/>
</dbReference>